<evidence type="ECO:0000256" key="1">
    <source>
        <dbReference type="ARBA" id="ARBA00006479"/>
    </source>
</evidence>
<dbReference type="PANTHER" id="PTHR18964:SF149">
    <property type="entry name" value="BIFUNCTIONAL UDP-N-ACETYLGLUCOSAMINE 2-EPIMERASE_N-ACETYLMANNOSAMINE KINASE"/>
    <property type="match status" value="1"/>
</dbReference>
<evidence type="ECO:0000256" key="2">
    <source>
        <dbReference type="SAM" id="MobiDB-lite"/>
    </source>
</evidence>
<dbReference type="RefSeq" id="WP_367994677.1">
    <property type="nucleotide sequence ID" value="NZ_JBFPJR010000025.1"/>
</dbReference>
<evidence type="ECO:0000313" key="4">
    <source>
        <dbReference type="EMBL" id="MEX0428705.1"/>
    </source>
</evidence>
<organism evidence="4 5">
    <name type="scientific">Nocardioides eburneus</name>
    <dbReference type="NCBI Taxonomy" id="3231482"/>
    <lineage>
        <taxon>Bacteria</taxon>
        <taxon>Bacillati</taxon>
        <taxon>Actinomycetota</taxon>
        <taxon>Actinomycetes</taxon>
        <taxon>Propionibacteriales</taxon>
        <taxon>Nocardioidaceae</taxon>
        <taxon>Nocardioides</taxon>
    </lineage>
</organism>
<dbReference type="Pfam" id="PF12802">
    <property type="entry name" value="MarR_2"/>
    <property type="match status" value="1"/>
</dbReference>
<reference evidence="4 5" key="1">
    <citation type="submission" date="2024-07" db="EMBL/GenBank/DDBJ databases">
        <authorList>
            <person name="Lee S."/>
            <person name="Kang M."/>
        </authorList>
    </citation>
    <scope>NUCLEOTIDE SEQUENCE [LARGE SCALE GENOMIC DNA]</scope>
    <source>
        <strain evidence="4 5">DS6</strain>
    </source>
</reference>
<dbReference type="InterPro" id="IPR043129">
    <property type="entry name" value="ATPase_NBD"/>
</dbReference>
<accession>A0ABV3T0I3</accession>
<dbReference type="InterPro" id="IPR000600">
    <property type="entry name" value="ROK"/>
</dbReference>
<dbReference type="Gene3D" id="3.30.420.40">
    <property type="match status" value="2"/>
</dbReference>
<feature type="region of interest" description="Disordered" evidence="2">
    <location>
        <begin position="67"/>
        <end position="98"/>
    </location>
</feature>
<dbReference type="Gene3D" id="1.10.10.10">
    <property type="entry name" value="Winged helix-like DNA-binding domain superfamily/Winged helix DNA-binding domain"/>
    <property type="match status" value="1"/>
</dbReference>
<keyword evidence="5" id="KW-1185">Reference proteome</keyword>
<dbReference type="PANTHER" id="PTHR18964">
    <property type="entry name" value="ROK (REPRESSOR, ORF, KINASE) FAMILY"/>
    <property type="match status" value="1"/>
</dbReference>
<dbReference type="InterPro" id="IPR036390">
    <property type="entry name" value="WH_DNA-bd_sf"/>
</dbReference>
<feature type="compositionally biased region" description="Low complexity" evidence="2">
    <location>
        <begin position="67"/>
        <end position="78"/>
    </location>
</feature>
<dbReference type="InterPro" id="IPR036388">
    <property type="entry name" value="WH-like_DNA-bd_sf"/>
</dbReference>
<sequence>MSTPSGPGRAALQHAGMRASNLALVLGQVADAGPLSRAQVAARTGLTKSSVSGLVADLVEAGLVTESAARGSGPAPGSASGGAGSTPTRDRGRPASSLHLDRQGAAGLGLEVNVDYLAAVVCDLGGAPRYRHVVTRDNRGPGAGEVARVLDELAALARAAEAAAAEQDLALAGIGIAVPGGVTDDRLVTAPNLHWTDLDLTPGLGALPVTPLGVRLENEADLAALGELWFGGQAPADFVQVSGEIGIGGGIVVGGRLFRGAHGRAGELGHVVLDPDGPACSCGGRGCLERLAGQDAIIAQAGVTDRDELLGRCRDGDETSVVAVRSAGRRLGVALATVTNLLDPDAVVLGGLFAELAPWLRPGVEESLGRHLAAPLRVLTSRLGADAAVRGAAGSVVRRIIADPAGYLALSAAGGAA</sequence>
<dbReference type="Pfam" id="PF00480">
    <property type="entry name" value="ROK"/>
    <property type="match status" value="1"/>
</dbReference>
<dbReference type="SUPFAM" id="SSF46785">
    <property type="entry name" value="Winged helix' DNA-binding domain"/>
    <property type="match status" value="1"/>
</dbReference>
<gene>
    <name evidence="4" type="ORF">AB3X52_13835</name>
</gene>
<comment type="similarity">
    <text evidence="1">Belongs to the ROK (NagC/XylR) family.</text>
</comment>
<dbReference type="EMBL" id="JBFPJR010000025">
    <property type="protein sequence ID" value="MEX0428705.1"/>
    <property type="molecule type" value="Genomic_DNA"/>
</dbReference>
<feature type="domain" description="HTH marR-type" evidence="3">
    <location>
        <begin position="24"/>
        <end position="68"/>
    </location>
</feature>
<evidence type="ECO:0000313" key="5">
    <source>
        <dbReference type="Proteomes" id="UP001556631"/>
    </source>
</evidence>
<dbReference type="SUPFAM" id="SSF53067">
    <property type="entry name" value="Actin-like ATPase domain"/>
    <property type="match status" value="1"/>
</dbReference>
<comment type="caution">
    <text evidence="4">The sequence shown here is derived from an EMBL/GenBank/DDBJ whole genome shotgun (WGS) entry which is preliminary data.</text>
</comment>
<name>A0ABV3T0I3_9ACTN</name>
<evidence type="ECO:0000259" key="3">
    <source>
        <dbReference type="Pfam" id="PF12802"/>
    </source>
</evidence>
<dbReference type="Proteomes" id="UP001556631">
    <property type="component" value="Unassembled WGS sequence"/>
</dbReference>
<proteinExistence type="inferred from homology"/>
<dbReference type="InterPro" id="IPR000835">
    <property type="entry name" value="HTH_MarR-typ"/>
</dbReference>
<protein>
    <submittedName>
        <fullName evidence="4">ROK family protein</fullName>
    </submittedName>
</protein>